<dbReference type="Proteomes" id="UP000076420">
    <property type="component" value="Unassembled WGS sequence"/>
</dbReference>
<feature type="chain" id="PRO_5012835759" evidence="1">
    <location>
        <begin position="24"/>
        <end position="598"/>
    </location>
</feature>
<accession>A0A2C9KRB3</accession>
<feature type="signal peptide" evidence="1">
    <location>
        <begin position="1"/>
        <end position="23"/>
    </location>
</feature>
<keyword evidence="1" id="KW-0732">Signal</keyword>
<organism evidence="2 3">
    <name type="scientific">Biomphalaria glabrata</name>
    <name type="common">Bloodfluke planorb</name>
    <name type="synonym">Freshwater snail</name>
    <dbReference type="NCBI Taxonomy" id="6526"/>
    <lineage>
        <taxon>Eukaryota</taxon>
        <taxon>Metazoa</taxon>
        <taxon>Spiralia</taxon>
        <taxon>Lophotrochozoa</taxon>
        <taxon>Mollusca</taxon>
        <taxon>Gastropoda</taxon>
        <taxon>Heterobranchia</taxon>
        <taxon>Euthyneura</taxon>
        <taxon>Panpulmonata</taxon>
        <taxon>Hygrophila</taxon>
        <taxon>Lymnaeoidea</taxon>
        <taxon>Planorbidae</taxon>
        <taxon>Biomphalaria</taxon>
    </lineage>
</organism>
<name>A0A2C9KRB3_BIOGL</name>
<dbReference type="EnsemblMetazoa" id="BGLB022657-RA">
    <property type="protein sequence ID" value="BGLB022657-PA"/>
    <property type="gene ID" value="BGLB022657"/>
</dbReference>
<dbReference type="VEuPathDB" id="VectorBase:BGLB022657"/>
<evidence type="ECO:0000313" key="2">
    <source>
        <dbReference type="EnsemblMetazoa" id="BGLB022657-PA"/>
    </source>
</evidence>
<proteinExistence type="predicted"/>
<sequence>MISTENLVITFCLTTLCIVLVQSQIGPPYPVTAAWFRDRFSSNEWSSSLETFKKQGGDTIFLRAPPIIQRTRQDMMGDLNFIWCGSYKQSNPAWGERCYDEAIQDLNDMNLVVSAIVTYQYEENFSDDIMLCPKYDKKIISSRIYYRIVLPGKYTEYNSSAPCDYKPGSNVVVLFTSFSGTDPHELLLQEAYKQGLNVYFGLPGIPNNFDSEIMPAYYVWVERIIQEHHSRYSNMKATAELSKTTNYHSLHDKPTLYDALEGYYGTDECCLAQITAASPYVTLYTKIGGWVKGHEKKFAISPYIDLNRSQLNGTVTDHVTGFVAIAQTRSVDIIAVQEGRGAAKGCYYWPKEINDPVFLRDPVLDKAIHYLNPTLKPNVTFAEAFSASNREIFAVFQKAQQGLANTGVKFDFWLNAEAFEYLRDDPCLPVDVMASGMGELLDRTSKERLDTAISVAGAKVQKIISFAWDSDYICKTRQIKTNLNEEIMQDLQRPIIANCSFNSYQNLSVVILGFNLDAETQAFTVQWTDTRGRNRTNNIHGYLFELDYGERHNLVSSLQYVMLWNIQEMVLSLAPKGTIEVSADSARQSCYFDYDLPY</sequence>
<dbReference type="KEGG" id="bgt:106070849"/>
<dbReference type="Gene3D" id="3.20.20.80">
    <property type="entry name" value="Glycosidases"/>
    <property type="match status" value="1"/>
</dbReference>
<dbReference type="VEuPathDB" id="VectorBase:BGLAX_034804"/>
<protein>
    <submittedName>
        <fullName evidence="2">Uncharacterized protein</fullName>
    </submittedName>
</protein>
<dbReference type="RefSeq" id="XP_013086283.2">
    <property type="nucleotide sequence ID" value="XM_013230829.2"/>
</dbReference>
<dbReference type="AlphaFoldDB" id="A0A2C9KRB3"/>
<evidence type="ECO:0000313" key="3">
    <source>
        <dbReference type="Proteomes" id="UP000076420"/>
    </source>
</evidence>
<gene>
    <name evidence="2" type="primary">106070849</name>
</gene>
<reference evidence="2" key="1">
    <citation type="submission" date="2020-05" db="UniProtKB">
        <authorList>
            <consortium name="EnsemblMetazoa"/>
        </authorList>
    </citation>
    <scope>IDENTIFICATION</scope>
    <source>
        <strain evidence="2">BB02</strain>
    </source>
</reference>
<evidence type="ECO:0000256" key="1">
    <source>
        <dbReference type="SAM" id="SignalP"/>
    </source>
</evidence>
<dbReference type="OrthoDB" id="6145673at2759"/>